<reference evidence="1 2" key="1">
    <citation type="submission" date="2017-01" db="EMBL/GenBank/DDBJ databases">
        <authorList>
            <person name="Mah S.A."/>
            <person name="Swanson W.J."/>
            <person name="Moy G.W."/>
            <person name="Vacquier V.D."/>
        </authorList>
    </citation>
    <scope>NUCLEOTIDE SEQUENCE [LARGE SCALE GENOMIC DNA]</scope>
    <source>
        <strain evidence="1 2">DSM 18014</strain>
    </source>
</reference>
<organism evidence="1 2">
    <name type="scientific">Chryseobacterium gambrini</name>
    <dbReference type="NCBI Taxonomy" id="373672"/>
    <lineage>
        <taxon>Bacteria</taxon>
        <taxon>Pseudomonadati</taxon>
        <taxon>Bacteroidota</taxon>
        <taxon>Flavobacteriia</taxon>
        <taxon>Flavobacteriales</taxon>
        <taxon>Weeksellaceae</taxon>
        <taxon>Chryseobacterium group</taxon>
        <taxon>Chryseobacterium</taxon>
    </lineage>
</organism>
<dbReference type="AlphaFoldDB" id="A0A1N7KBL6"/>
<gene>
    <name evidence="1" type="ORF">SAMN05421785_101380</name>
</gene>
<evidence type="ECO:0000313" key="1">
    <source>
        <dbReference type="EMBL" id="SIS58900.1"/>
    </source>
</evidence>
<dbReference type="STRING" id="373672.SAMN05421785_101380"/>
<sequence length="122" mass="14918">MRKYHFTYDISQSENYDEDKEFLLYLFHLTNYESIECNTKSTLILTYNDEFPSSKLFNFLSNNLPDNIFYSISKIPQYNNNKKNFIISENKDKELNKNFQKELETMNFDVLKIIYDWNIERF</sequence>
<evidence type="ECO:0000313" key="2">
    <source>
        <dbReference type="Proteomes" id="UP000185781"/>
    </source>
</evidence>
<dbReference type="OrthoDB" id="10000040at2"/>
<protein>
    <submittedName>
        <fullName evidence="1">Uncharacterized protein</fullName>
    </submittedName>
</protein>
<name>A0A1N7KBL6_9FLAO</name>
<dbReference type="EMBL" id="FTOV01000001">
    <property type="protein sequence ID" value="SIS58900.1"/>
    <property type="molecule type" value="Genomic_DNA"/>
</dbReference>
<accession>A0A1N7KBL6</accession>
<dbReference type="Proteomes" id="UP000185781">
    <property type="component" value="Unassembled WGS sequence"/>
</dbReference>
<dbReference type="RefSeq" id="WP_076390220.1">
    <property type="nucleotide sequence ID" value="NZ_FTOV01000001.1"/>
</dbReference>
<proteinExistence type="predicted"/>